<accession>A0A0Q0B0I1</accession>
<evidence type="ECO:0000313" key="2">
    <source>
        <dbReference type="EMBL" id="KPY40143.1"/>
    </source>
</evidence>
<gene>
    <name evidence="2" type="ORF">ALO52_100848</name>
</gene>
<evidence type="ECO:0000256" key="1">
    <source>
        <dbReference type="SAM" id="MobiDB-lite"/>
    </source>
</evidence>
<protein>
    <submittedName>
        <fullName evidence="2">Uncharacterized protein</fullName>
    </submittedName>
</protein>
<dbReference type="AlphaFoldDB" id="A0A0Q0B0I1"/>
<dbReference type="Proteomes" id="UP000050562">
    <property type="component" value="Unassembled WGS sequence"/>
</dbReference>
<reference evidence="2 3" key="1">
    <citation type="submission" date="2015-09" db="EMBL/GenBank/DDBJ databases">
        <title>Genome announcement of multiple Pseudomonas syringae strains.</title>
        <authorList>
            <person name="Thakur S."/>
            <person name="Wang P.W."/>
            <person name="Gong Y."/>
            <person name="Weir B.S."/>
            <person name="Guttman D.S."/>
        </authorList>
    </citation>
    <scope>NUCLEOTIDE SEQUENCE [LARGE SCALE GENOMIC DNA]</scope>
    <source>
        <strain evidence="2 3">ICMP3956</strain>
    </source>
</reference>
<comment type="caution">
    <text evidence="2">The sequence shown here is derived from an EMBL/GenBank/DDBJ whole genome shotgun (WGS) entry which is preliminary data.</text>
</comment>
<feature type="region of interest" description="Disordered" evidence="1">
    <location>
        <begin position="1"/>
        <end position="21"/>
    </location>
</feature>
<evidence type="ECO:0000313" key="3">
    <source>
        <dbReference type="Proteomes" id="UP000050562"/>
    </source>
</evidence>
<name>A0A0Q0B0I1_9PSED</name>
<dbReference type="EMBL" id="LJRC01000044">
    <property type="protein sequence ID" value="KPY40143.1"/>
    <property type="molecule type" value="Genomic_DNA"/>
</dbReference>
<organism evidence="2 3">
    <name type="scientific">Pseudomonas syringae pv. primulae</name>
    <dbReference type="NCBI Taxonomy" id="251707"/>
    <lineage>
        <taxon>Bacteria</taxon>
        <taxon>Pseudomonadati</taxon>
        <taxon>Pseudomonadota</taxon>
        <taxon>Gammaproteobacteria</taxon>
        <taxon>Pseudomonadales</taxon>
        <taxon>Pseudomonadaceae</taxon>
        <taxon>Pseudomonas</taxon>
    </lineage>
</organism>
<sequence>MEAWHQPLRVPKEHSSSALGLETPDLPKISAYHLKPGQPTPGWPSLLRPSIAITRSTGILTCFPSTTLFSLALGTD</sequence>
<proteinExistence type="predicted"/>